<dbReference type="GO" id="GO:0016491">
    <property type="term" value="F:oxidoreductase activity"/>
    <property type="evidence" value="ECO:0007669"/>
    <property type="project" value="UniProtKB-ARBA"/>
</dbReference>
<name>A0A382H8T2_9ZZZZ</name>
<gene>
    <name evidence="1" type="ORF">METZ01_LOCUS236403</name>
</gene>
<evidence type="ECO:0000313" key="1">
    <source>
        <dbReference type="EMBL" id="SVB83549.1"/>
    </source>
</evidence>
<dbReference type="Gene3D" id="2.60.120.620">
    <property type="entry name" value="q2cbj1_9rhob like domain"/>
    <property type="match status" value="1"/>
</dbReference>
<feature type="non-terminal residue" evidence="1">
    <location>
        <position position="231"/>
    </location>
</feature>
<dbReference type="Pfam" id="PF05721">
    <property type="entry name" value="PhyH"/>
    <property type="match status" value="1"/>
</dbReference>
<dbReference type="AlphaFoldDB" id="A0A382H8T2"/>
<organism evidence="1">
    <name type="scientific">marine metagenome</name>
    <dbReference type="NCBI Taxonomy" id="408172"/>
    <lineage>
        <taxon>unclassified sequences</taxon>
        <taxon>metagenomes</taxon>
        <taxon>ecological metagenomes</taxon>
    </lineage>
</organism>
<dbReference type="PANTHER" id="PTHR20883:SF48">
    <property type="entry name" value="ECTOINE DIOXYGENASE"/>
    <property type="match status" value="1"/>
</dbReference>
<dbReference type="EMBL" id="UINC01059771">
    <property type="protein sequence ID" value="SVB83549.1"/>
    <property type="molecule type" value="Genomic_DNA"/>
</dbReference>
<sequence>MEEVIDNKFRIQVLNELERLESVRPGGDIPPGPFTGFVTRRWFDLLNDDHVWQQVAIHSGVLGVLPHVLGEDFLLSTMGSAVIGPGEESQMLHVDDGVYQFPRPHPNLVCNTMWALSDFTFENGATHVVPESNKWDRDPVMGENYDTISLEMPAGSIAFVAGTSYHGAGANTTEDTRWALTINYCNGSMRQQENLMLGVSPERMMTFPKELQNILGFKICKGAGHIFASDP</sequence>
<evidence type="ECO:0008006" key="2">
    <source>
        <dbReference type="Google" id="ProtNLM"/>
    </source>
</evidence>
<dbReference type="InterPro" id="IPR008775">
    <property type="entry name" value="Phytyl_CoA_dOase-like"/>
</dbReference>
<accession>A0A382H8T2</accession>
<dbReference type="GO" id="GO:0046872">
    <property type="term" value="F:metal ion binding"/>
    <property type="evidence" value="ECO:0007669"/>
    <property type="project" value="UniProtKB-ARBA"/>
</dbReference>
<protein>
    <recommendedName>
        <fullName evidence="2">Phytanoyl-CoA dioxygenase</fullName>
    </recommendedName>
</protein>
<reference evidence="1" key="1">
    <citation type="submission" date="2018-05" db="EMBL/GenBank/DDBJ databases">
        <authorList>
            <person name="Lanie J.A."/>
            <person name="Ng W.-L."/>
            <person name="Kazmierczak K.M."/>
            <person name="Andrzejewski T.M."/>
            <person name="Davidsen T.M."/>
            <person name="Wayne K.J."/>
            <person name="Tettelin H."/>
            <person name="Glass J.I."/>
            <person name="Rusch D."/>
            <person name="Podicherti R."/>
            <person name="Tsui H.-C.T."/>
            <person name="Winkler M.E."/>
        </authorList>
    </citation>
    <scope>NUCLEOTIDE SEQUENCE</scope>
</reference>
<dbReference type="PANTHER" id="PTHR20883">
    <property type="entry name" value="PHYTANOYL-COA DIOXYGENASE DOMAIN CONTAINING 1"/>
    <property type="match status" value="1"/>
</dbReference>
<proteinExistence type="predicted"/>
<dbReference type="SUPFAM" id="SSF51197">
    <property type="entry name" value="Clavaminate synthase-like"/>
    <property type="match status" value="1"/>
</dbReference>